<evidence type="ECO:0000313" key="5">
    <source>
        <dbReference type="Proteomes" id="UP000199135"/>
    </source>
</evidence>
<evidence type="ECO:0000313" key="2">
    <source>
        <dbReference type="EMBL" id="SEH48986.1"/>
    </source>
</evidence>
<keyword evidence="1" id="KW-0472">Membrane</keyword>
<keyword evidence="1" id="KW-0812">Transmembrane</keyword>
<accession>A0A1H9Q456</accession>
<name>A0A1H9Q456_9ACTN</name>
<dbReference type="Proteomes" id="UP000199128">
    <property type="component" value="Unassembled WGS sequence"/>
</dbReference>
<proteinExistence type="predicted"/>
<evidence type="ECO:0000313" key="3">
    <source>
        <dbReference type="EMBL" id="SER55247.1"/>
    </source>
</evidence>
<dbReference type="EMBL" id="FOGP01000004">
    <property type="protein sequence ID" value="SER55247.1"/>
    <property type="molecule type" value="Genomic_DNA"/>
</dbReference>
<dbReference type="RefSeq" id="WP_078687250.1">
    <property type="nucleotide sequence ID" value="NZ_FNWT01000003.1"/>
</dbReference>
<feature type="transmembrane region" description="Helical" evidence="1">
    <location>
        <begin position="37"/>
        <end position="63"/>
    </location>
</feature>
<dbReference type="Proteomes" id="UP000199135">
    <property type="component" value="Unassembled WGS sequence"/>
</dbReference>
<dbReference type="AlphaFoldDB" id="A0A1H9Q456"/>
<reference evidence="3" key="1">
    <citation type="submission" date="2016-10" db="EMBL/GenBank/DDBJ databases">
        <authorList>
            <person name="de Groot N.N."/>
        </authorList>
    </citation>
    <scope>NUCLEOTIDE SEQUENCE [LARGE SCALE GENOMIC DNA]</scope>
    <source>
        <strain evidence="3">KHGC19</strain>
    </source>
</reference>
<keyword evidence="1" id="KW-1133">Transmembrane helix</keyword>
<feature type="transmembrane region" description="Helical" evidence="1">
    <location>
        <begin position="75"/>
        <end position="103"/>
    </location>
</feature>
<sequence length="113" mass="12210">MKKSKLLLVALILGALYVFYSAWYWLGGGVDSSNAGAAIATVLVAPHLFCTAMAVLFNALGYFMARRAFALTAGILYAVAMVLFPVYFFFVLIQMILCFVAFAKMSKASSVTA</sequence>
<evidence type="ECO:0000313" key="4">
    <source>
        <dbReference type="Proteomes" id="UP000199128"/>
    </source>
</evidence>
<organism evidence="3 4">
    <name type="scientific">Parafannyhessea umbonata</name>
    <dbReference type="NCBI Taxonomy" id="604330"/>
    <lineage>
        <taxon>Bacteria</taxon>
        <taxon>Bacillati</taxon>
        <taxon>Actinomycetota</taxon>
        <taxon>Coriobacteriia</taxon>
        <taxon>Coriobacteriales</taxon>
        <taxon>Atopobiaceae</taxon>
        <taxon>Parafannyhessea</taxon>
    </lineage>
</organism>
<reference evidence="4 5" key="2">
    <citation type="submission" date="2016-10" db="EMBL/GenBank/DDBJ databases">
        <authorList>
            <person name="Varghese N."/>
            <person name="Submissions S."/>
        </authorList>
    </citation>
    <scope>NUCLEOTIDE SEQUENCE [LARGE SCALE GENOMIC DNA]</scope>
    <source>
        <strain evidence="4">KHGC19</strain>
        <strain evidence="2 5">WCP15</strain>
    </source>
</reference>
<dbReference type="EMBL" id="FNWT01000003">
    <property type="protein sequence ID" value="SEH48986.1"/>
    <property type="molecule type" value="Genomic_DNA"/>
</dbReference>
<gene>
    <name evidence="3" type="ORF">SAMN05216446_1295</name>
    <name evidence="2" type="ORF">SAMN05216447_103172</name>
</gene>
<protein>
    <submittedName>
        <fullName evidence="3">Uncharacterized protein</fullName>
    </submittedName>
</protein>
<keyword evidence="5" id="KW-1185">Reference proteome</keyword>
<evidence type="ECO:0000256" key="1">
    <source>
        <dbReference type="SAM" id="Phobius"/>
    </source>
</evidence>